<dbReference type="PROSITE" id="PS51879">
    <property type="entry name" value="RST"/>
    <property type="match status" value="1"/>
</dbReference>
<evidence type="ECO:0000313" key="8">
    <source>
        <dbReference type="EMBL" id="KAF5476802.1"/>
    </source>
</evidence>
<protein>
    <recommendedName>
        <fullName evidence="10">Inactive poly [ADP-ribose] polymerase SRO5</fullName>
    </recommendedName>
</protein>
<dbReference type="Pfam" id="PF12174">
    <property type="entry name" value="RST"/>
    <property type="match status" value="1"/>
</dbReference>
<dbReference type="InterPro" id="IPR044964">
    <property type="entry name" value="RCD1/SRO1-5"/>
</dbReference>
<organism evidence="8 9">
    <name type="scientific">Juglans regia</name>
    <name type="common">English walnut</name>
    <dbReference type="NCBI Taxonomy" id="51240"/>
    <lineage>
        <taxon>Eukaryota</taxon>
        <taxon>Viridiplantae</taxon>
        <taxon>Streptophyta</taxon>
        <taxon>Embryophyta</taxon>
        <taxon>Tracheophyta</taxon>
        <taxon>Spermatophyta</taxon>
        <taxon>Magnoliopsida</taxon>
        <taxon>eudicotyledons</taxon>
        <taxon>Gunneridae</taxon>
        <taxon>Pentapetalae</taxon>
        <taxon>rosids</taxon>
        <taxon>fabids</taxon>
        <taxon>Fagales</taxon>
        <taxon>Juglandaceae</taxon>
        <taxon>Juglans</taxon>
    </lineage>
</organism>
<dbReference type="Gramene" id="Jr02_03390_p1">
    <property type="protein sequence ID" value="cds.Jr02_03390_p1"/>
    <property type="gene ID" value="Jr02_03390"/>
</dbReference>
<dbReference type="Gene3D" id="3.90.228.10">
    <property type="match status" value="1"/>
</dbReference>
<dbReference type="AlphaFoldDB" id="A0A833Y6F3"/>
<comment type="caution">
    <text evidence="8">The sequence shown here is derived from an EMBL/GenBank/DDBJ whole genome shotgun (WGS) entry which is preliminary data.</text>
</comment>
<dbReference type="GO" id="GO:0003950">
    <property type="term" value="F:NAD+ poly-ADP-ribosyltransferase activity"/>
    <property type="evidence" value="ECO:0007669"/>
    <property type="project" value="InterPro"/>
</dbReference>
<reference evidence="8" key="1">
    <citation type="submission" date="2015-10" db="EMBL/GenBank/DDBJ databases">
        <authorList>
            <person name="Martinez-Garcia P.J."/>
            <person name="Crepeau M.W."/>
            <person name="Puiu D."/>
            <person name="Gonzalez-Ibeas D."/>
            <person name="Whalen J."/>
            <person name="Stevens K."/>
            <person name="Paul R."/>
            <person name="Butterfield T."/>
            <person name="Britton M."/>
            <person name="Reagan R."/>
            <person name="Chakraborty S."/>
            <person name="Walawage S.L."/>
            <person name="Vasquez-Gross H.A."/>
            <person name="Cardeno C."/>
            <person name="Famula R."/>
            <person name="Pratt K."/>
            <person name="Kuruganti S."/>
            <person name="Aradhya M.K."/>
            <person name="Leslie C.A."/>
            <person name="Dandekar A.M."/>
            <person name="Salzberg S.L."/>
            <person name="Wegrzyn J.L."/>
            <person name="Langley C.H."/>
            <person name="Neale D.B."/>
        </authorList>
    </citation>
    <scope>NUCLEOTIDE SEQUENCE</scope>
    <source>
        <tissue evidence="8">Leaves</tissue>
    </source>
</reference>
<evidence type="ECO:0000313" key="9">
    <source>
        <dbReference type="Proteomes" id="UP000619265"/>
    </source>
</evidence>
<keyword evidence="3" id="KW-0346">Stress response</keyword>
<evidence type="ECO:0000256" key="4">
    <source>
        <dbReference type="ARBA" id="ARBA00023242"/>
    </source>
</evidence>
<proteinExistence type="predicted"/>
<evidence type="ECO:0008006" key="10">
    <source>
        <dbReference type="Google" id="ProtNLM"/>
    </source>
</evidence>
<sequence length="367" mass="40296">MENINGDQDQCRLALSPIGNMNSSPHGFQTSTSNSLSEQESDEQFGQTSVEDSESDTITDQEASVSDCESSVSGSPTEHFPVFDDLVRLAEGDRVYDLVKRRFVLGFASLGVQAKVVGIHRNDFGGLMGQARLNTFRIYGQAMEKKCGGNANIRYAWYGASKDDIVKIASHGFGHCGISQNNGLFGGGVYLSPDYSPLESACNSVVDKDGLRHLLLSRVILGKAELVQIGSEQCHPSSEEFDSAVDNLSAPRKYIVWSTHMNTHILPEFVISFRAPSCLAEFARIPKPSSVPTSPWVPFPVLISVLSKFLPPHTVSVISKYHEAHKEKKISRNQLVLKLRQIAGDKLLIAIIKSFKSKVVQIDTRPL</sequence>
<evidence type="ECO:0000256" key="5">
    <source>
        <dbReference type="SAM" id="MobiDB-lite"/>
    </source>
</evidence>
<comment type="subcellular location">
    <subcellularLocation>
        <location evidence="1">Nucleus</location>
    </subcellularLocation>
</comment>
<dbReference type="PANTHER" id="PTHR32263:SF12">
    <property type="entry name" value="INACTIVE POLY [ADP-RIBOSE] POLYMERASE SRO4-RELATED"/>
    <property type="match status" value="1"/>
</dbReference>
<dbReference type="Pfam" id="PF00644">
    <property type="entry name" value="PARP"/>
    <property type="match status" value="1"/>
</dbReference>
<dbReference type="EMBL" id="LIHL02000002">
    <property type="protein sequence ID" value="KAF5476802.1"/>
    <property type="molecule type" value="Genomic_DNA"/>
</dbReference>
<evidence type="ECO:0000256" key="2">
    <source>
        <dbReference type="ARBA" id="ARBA00022473"/>
    </source>
</evidence>
<gene>
    <name evidence="8" type="ORF">F2P56_003499</name>
</gene>
<feature type="compositionally biased region" description="Low complexity" evidence="5">
    <location>
        <begin position="64"/>
        <end position="75"/>
    </location>
</feature>
<dbReference type="InterPro" id="IPR012317">
    <property type="entry name" value="Poly(ADP-ribose)pol_cat_dom"/>
</dbReference>
<keyword evidence="2" id="KW-0217">Developmental protein</keyword>
<dbReference type="SUPFAM" id="SSF56399">
    <property type="entry name" value="ADP-ribosylation"/>
    <property type="match status" value="1"/>
</dbReference>
<reference evidence="8" key="2">
    <citation type="submission" date="2020-03" db="EMBL/GenBank/DDBJ databases">
        <title>Walnut 2.0.</title>
        <authorList>
            <person name="Marrano A."/>
            <person name="Britton M."/>
            <person name="Zimin A.V."/>
            <person name="Zaini P.A."/>
            <person name="Workman R."/>
            <person name="Puiu D."/>
            <person name="Bianco L."/>
            <person name="Allen B.J."/>
            <person name="Troggio M."/>
            <person name="Leslie C.A."/>
            <person name="Timp W."/>
            <person name="Dendekar A."/>
            <person name="Salzberg S.L."/>
            <person name="Neale D.B."/>
        </authorList>
    </citation>
    <scope>NUCLEOTIDE SEQUENCE</scope>
    <source>
        <tissue evidence="8">Leaves</tissue>
    </source>
</reference>
<feature type="domain" description="PARP catalytic" evidence="6">
    <location>
        <begin position="70"/>
        <end position="297"/>
    </location>
</feature>
<dbReference type="Proteomes" id="UP000619265">
    <property type="component" value="Unassembled WGS sequence"/>
</dbReference>
<feature type="region of interest" description="Disordered" evidence="5">
    <location>
        <begin position="1"/>
        <end position="76"/>
    </location>
</feature>
<feature type="domain" description="RST" evidence="7">
    <location>
        <begin position="290"/>
        <end position="361"/>
    </location>
</feature>
<keyword evidence="4" id="KW-0539">Nucleus</keyword>
<dbReference type="InterPro" id="IPR022003">
    <property type="entry name" value="RST"/>
</dbReference>
<dbReference type="PANTHER" id="PTHR32263">
    <property type="entry name" value="INACTIVE POLY [ADP-RIBOSE] POLYMERASE SRO4-RELATED"/>
    <property type="match status" value="1"/>
</dbReference>
<name>A0A833Y6F3_JUGRE</name>
<dbReference type="GO" id="GO:0005634">
    <property type="term" value="C:nucleus"/>
    <property type="evidence" value="ECO:0007669"/>
    <property type="project" value="UniProtKB-SubCell"/>
</dbReference>
<evidence type="ECO:0000256" key="1">
    <source>
        <dbReference type="ARBA" id="ARBA00004123"/>
    </source>
</evidence>
<evidence type="ECO:0000259" key="7">
    <source>
        <dbReference type="PROSITE" id="PS51879"/>
    </source>
</evidence>
<dbReference type="PROSITE" id="PS51059">
    <property type="entry name" value="PARP_CATALYTIC"/>
    <property type="match status" value="1"/>
</dbReference>
<evidence type="ECO:0000259" key="6">
    <source>
        <dbReference type="PROSITE" id="PS51059"/>
    </source>
</evidence>
<evidence type="ECO:0000256" key="3">
    <source>
        <dbReference type="ARBA" id="ARBA00023016"/>
    </source>
</evidence>
<feature type="compositionally biased region" description="Polar residues" evidence="5">
    <location>
        <begin position="19"/>
        <end position="50"/>
    </location>
</feature>
<accession>A0A833Y6F3</accession>